<protein>
    <recommendedName>
        <fullName evidence="11 13">UvrABC system protein C</fullName>
        <shortName evidence="13">Protein UvrC</shortName>
    </recommendedName>
    <alternativeName>
        <fullName evidence="12 13">Excinuclease ABC subunit C</fullName>
    </alternativeName>
</protein>
<evidence type="ECO:0000259" key="15">
    <source>
        <dbReference type="PROSITE" id="PS50151"/>
    </source>
</evidence>
<dbReference type="PROSITE" id="PS50164">
    <property type="entry name" value="GIY_YIG"/>
    <property type="match status" value="1"/>
</dbReference>
<dbReference type="GO" id="GO:0003677">
    <property type="term" value="F:DNA binding"/>
    <property type="evidence" value="ECO:0007669"/>
    <property type="project" value="UniProtKB-UniRule"/>
</dbReference>
<dbReference type="Proteomes" id="UP001161389">
    <property type="component" value="Unassembled WGS sequence"/>
</dbReference>
<gene>
    <name evidence="13 18" type="primary">uvrC</name>
    <name evidence="18" type="ORF">GCM10007876_21940</name>
</gene>
<dbReference type="SMART" id="SM00465">
    <property type="entry name" value="GIYc"/>
    <property type="match status" value="1"/>
</dbReference>
<dbReference type="PROSITE" id="PS50165">
    <property type="entry name" value="UVRC"/>
    <property type="match status" value="1"/>
</dbReference>
<keyword evidence="3 13" id="KW-0227">DNA damage</keyword>
<dbReference type="FunFam" id="3.30.420.340:FF:000001">
    <property type="entry name" value="UvrABC system protein C"/>
    <property type="match status" value="1"/>
</dbReference>
<keyword evidence="4 13" id="KW-0228">DNA excision</keyword>
<evidence type="ECO:0000259" key="17">
    <source>
        <dbReference type="PROSITE" id="PS50165"/>
    </source>
</evidence>
<dbReference type="GO" id="GO:0006289">
    <property type="term" value="P:nucleotide-excision repair"/>
    <property type="evidence" value="ECO:0007669"/>
    <property type="project" value="UniProtKB-UniRule"/>
</dbReference>
<dbReference type="InterPro" id="IPR050066">
    <property type="entry name" value="UvrABC_protein_C"/>
</dbReference>
<dbReference type="SUPFAM" id="SSF46600">
    <property type="entry name" value="C-terminal UvrC-binding domain of UvrB"/>
    <property type="match status" value="1"/>
</dbReference>
<evidence type="ECO:0000256" key="11">
    <source>
        <dbReference type="ARBA" id="ARBA00067419"/>
    </source>
</evidence>
<dbReference type="Gene3D" id="3.40.1440.10">
    <property type="entry name" value="GIY-YIG endonuclease"/>
    <property type="match status" value="1"/>
</dbReference>
<dbReference type="AlphaFoldDB" id="A0AA37SAT7"/>
<dbReference type="InterPro" id="IPR038476">
    <property type="entry name" value="UvrC_RNase_H_dom_sf"/>
</dbReference>
<reference evidence="18" key="1">
    <citation type="journal article" date="2014" name="Int. J. Syst. Evol. Microbiol.">
        <title>Complete genome sequence of Corynebacterium casei LMG S-19264T (=DSM 44701T), isolated from a smear-ripened cheese.</title>
        <authorList>
            <consortium name="US DOE Joint Genome Institute (JGI-PGF)"/>
            <person name="Walter F."/>
            <person name="Albersmeier A."/>
            <person name="Kalinowski J."/>
            <person name="Ruckert C."/>
        </authorList>
    </citation>
    <scope>NUCLEOTIDE SEQUENCE</scope>
    <source>
        <strain evidence="18">NBRC 110071</strain>
    </source>
</reference>
<dbReference type="GO" id="GO:0009380">
    <property type="term" value="C:excinuclease repair complex"/>
    <property type="evidence" value="ECO:0007669"/>
    <property type="project" value="InterPro"/>
</dbReference>
<dbReference type="FunFam" id="3.40.1440.10:FF:000001">
    <property type="entry name" value="UvrABC system protein C"/>
    <property type="match status" value="1"/>
</dbReference>
<dbReference type="Pfam" id="PF01541">
    <property type="entry name" value="GIY-YIG"/>
    <property type="match status" value="1"/>
</dbReference>
<dbReference type="InterPro" id="IPR036876">
    <property type="entry name" value="UVR_dom_sf"/>
</dbReference>
<dbReference type="SUPFAM" id="SSF82771">
    <property type="entry name" value="GIY-YIG endonuclease"/>
    <property type="match status" value="1"/>
</dbReference>
<dbReference type="FunFam" id="1.10.150.20:FF:000005">
    <property type="entry name" value="UvrABC system protein C"/>
    <property type="match status" value="1"/>
</dbReference>
<dbReference type="NCBIfam" id="TIGR00194">
    <property type="entry name" value="uvrC"/>
    <property type="match status" value="1"/>
</dbReference>
<dbReference type="InterPro" id="IPR035901">
    <property type="entry name" value="GIY-YIG_endonuc_sf"/>
</dbReference>
<evidence type="ECO:0000256" key="5">
    <source>
        <dbReference type="ARBA" id="ARBA00022881"/>
    </source>
</evidence>
<keyword evidence="14" id="KW-0175">Coiled coil</keyword>
<dbReference type="Pfam" id="PF22920">
    <property type="entry name" value="UvrC_RNaseH"/>
    <property type="match status" value="1"/>
</dbReference>
<dbReference type="GO" id="GO:0009432">
    <property type="term" value="P:SOS response"/>
    <property type="evidence" value="ECO:0007669"/>
    <property type="project" value="UniProtKB-UniRule"/>
</dbReference>
<dbReference type="Gene3D" id="4.10.860.10">
    <property type="entry name" value="UVR domain"/>
    <property type="match status" value="1"/>
</dbReference>
<dbReference type="EMBL" id="BSNM01000014">
    <property type="protein sequence ID" value="GLQ31715.1"/>
    <property type="molecule type" value="Genomic_DNA"/>
</dbReference>
<sequence>MSSDLIATDAPEEHASESQFDAKSFLNSVTELPGVYRMFDENQGLLYVGKAKNLKKRLSSYFRSTGLPVKTRVLVGRIASIEVTITNSETEALLLEQNLIKKHRPPFNVLLRDDKSYPYVYLSDHSDYPYFAFRRGLKRGKGQYFGPYPSSGAVKESLALLQKLFKVRQCDDAYFKNRSRPCLQYQIKRCSAPCVGYVTPERYQEDVRHTAMFLQGKNNEVIHELMRDMDGASQSLDFELAAELRDQISALRKVQEQQYVAGEGSDANADVVAVAMQPGGVCISVLYVRGGQVLGNKIYYPNIRLDETESELISTLITQLYLTEGATREIPQELICSHQPNDQDLLVSAFQSIANTKIEIKHKVRAQKSKWLELSLKNAEQSLQSLLNNKQNMMQRFRSLQDALELDEVPLRLECFDISHSSGEATVASCVVFDQNGPAKNEYRSYNIEGITGGDDYAAMHQALTRRFTKLKKGEGKIPDILVIDGGKGQINQALDVLRELQVTGIDVVGLAKGPERKSGFETIFLNGVDQELALDANHPGFLLLQHIRDEAHRFAVSKHRWRRGKARKRSLLEDIEGVGPKRRKALINFFGGLQEIQNASADELAKVPGISRSLADEIYANLHNI</sequence>
<reference evidence="18" key="2">
    <citation type="submission" date="2023-01" db="EMBL/GenBank/DDBJ databases">
        <title>Draft genome sequence of Litoribrevibacter albus strain NBRC 110071.</title>
        <authorList>
            <person name="Sun Q."/>
            <person name="Mori K."/>
        </authorList>
    </citation>
    <scope>NUCLEOTIDE SEQUENCE</scope>
    <source>
        <strain evidence="18">NBRC 110071</strain>
    </source>
</reference>
<dbReference type="GO" id="GO:0009381">
    <property type="term" value="F:excinuclease ABC activity"/>
    <property type="evidence" value="ECO:0007669"/>
    <property type="project" value="UniProtKB-UniRule"/>
</dbReference>
<evidence type="ECO:0000256" key="9">
    <source>
        <dbReference type="ARBA" id="ARBA00061531"/>
    </source>
</evidence>
<evidence type="ECO:0000256" key="14">
    <source>
        <dbReference type="SAM" id="Coils"/>
    </source>
</evidence>
<dbReference type="HAMAP" id="MF_00203">
    <property type="entry name" value="UvrC"/>
    <property type="match status" value="1"/>
</dbReference>
<dbReference type="PANTHER" id="PTHR30562">
    <property type="entry name" value="UVRC/OXIDOREDUCTASE"/>
    <property type="match status" value="1"/>
</dbReference>
<comment type="caution">
    <text evidence="18">The sequence shown here is derived from an EMBL/GenBank/DDBJ whole genome shotgun (WGS) entry which is preliminary data.</text>
</comment>
<evidence type="ECO:0000313" key="18">
    <source>
        <dbReference type="EMBL" id="GLQ31715.1"/>
    </source>
</evidence>
<evidence type="ECO:0000313" key="19">
    <source>
        <dbReference type="Proteomes" id="UP001161389"/>
    </source>
</evidence>
<dbReference type="Gene3D" id="1.10.150.20">
    <property type="entry name" value="5' to 3' exonuclease, C-terminal subdomain"/>
    <property type="match status" value="1"/>
</dbReference>
<dbReference type="Pfam" id="PF08459">
    <property type="entry name" value="UvrC_RNaseH_dom"/>
    <property type="match status" value="1"/>
</dbReference>
<dbReference type="InterPro" id="IPR004791">
    <property type="entry name" value="UvrC"/>
</dbReference>
<evidence type="ECO:0000256" key="12">
    <source>
        <dbReference type="ARBA" id="ARBA00077138"/>
    </source>
</evidence>
<proteinExistence type="inferred from homology"/>
<dbReference type="SUPFAM" id="SSF47781">
    <property type="entry name" value="RuvA domain 2-like"/>
    <property type="match status" value="1"/>
</dbReference>
<evidence type="ECO:0000256" key="3">
    <source>
        <dbReference type="ARBA" id="ARBA00022763"/>
    </source>
</evidence>
<evidence type="ECO:0000256" key="8">
    <source>
        <dbReference type="ARBA" id="ARBA00059452"/>
    </source>
</evidence>
<keyword evidence="7 13" id="KW-0742">SOS response</keyword>
<dbReference type="Pfam" id="PF02151">
    <property type="entry name" value="UVR"/>
    <property type="match status" value="1"/>
</dbReference>
<dbReference type="InterPro" id="IPR001943">
    <property type="entry name" value="UVR_dom"/>
</dbReference>
<dbReference type="GO" id="GO:0005737">
    <property type="term" value="C:cytoplasm"/>
    <property type="evidence" value="ECO:0007669"/>
    <property type="project" value="UniProtKB-SubCell"/>
</dbReference>
<evidence type="ECO:0000256" key="7">
    <source>
        <dbReference type="ARBA" id="ARBA00023236"/>
    </source>
</evidence>
<dbReference type="Pfam" id="PF14520">
    <property type="entry name" value="HHH_5"/>
    <property type="match status" value="1"/>
</dbReference>
<keyword evidence="19" id="KW-1185">Reference proteome</keyword>
<keyword evidence="6 13" id="KW-0234">DNA repair</keyword>
<evidence type="ECO:0000256" key="2">
    <source>
        <dbReference type="ARBA" id="ARBA00022490"/>
    </source>
</evidence>
<comment type="subcellular location">
    <subcellularLocation>
        <location evidence="1 13">Cytoplasm</location>
    </subcellularLocation>
</comment>
<dbReference type="InterPro" id="IPR000305">
    <property type="entry name" value="GIY-YIG_endonuc"/>
</dbReference>
<dbReference type="NCBIfam" id="NF001824">
    <property type="entry name" value="PRK00558.1-5"/>
    <property type="match status" value="1"/>
</dbReference>
<keyword evidence="5 13" id="KW-0267">Excision nuclease</keyword>
<organism evidence="18 19">
    <name type="scientific">Litoribrevibacter albus</name>
    <dbReference type="NCBI Taxonomy" id="1473156"/>
    <lineage>
        <taxon>Bacteria</taxon>
        <taxon>Pseudomonadati</taxon>
        <taxon>Pseudomonadota</taxon>
        <taxon>Gammaproteobacteria</taxon>
        <taxon>Oceanospirillales</taxon>
        <taxon>Oceanospirillaceae</taxon>
        <taxon>Litoribrevibacter</taxon>
    </lineage>
</organism>
<dbReference type="InterPro" id="IPR003583">
    <property type="entry name" value="Hlx-hairpin-Hlx_DNA-bd_motif"/>
</dbReference>
<feature type="coiled-coil region" evidence="14">
    <location>
        <begin position="376"/>
        <end position="403"/>
    </location>
</feature>
<dbReference type="Gene3D" id="3.30.420.340">
    <property type="entry name" value="UvrC, RNAse H endonuclease domain"/>
    <property type="match status" value="1"/>
</dbReference>
<dbReference type="InterPro" id="IPR001162">
    <property type="entry name" value="UvrC_RNase_H_dom"/>
</dbReference>
<dbReference type="CDD" id="cd10434">
    <property type="entry name" value="GIY-YIG_UvrC_Cho"/>
    <property type="match status" value="1"/>
</dbReference>
<dbReference type="PROSITE" id="PS50151">
    <property type="entry name" value="UVR"/>
    <property type="match status" value="1"/>
</dbReference>
<evidence type="ECO:0000256" key="4">
    <source>
        <dbReference type="ARBA" id="ARBA00022769"/>
    </source>
</evidence>
<dbReference type="InterPro" id="IPR010994">
    <property type="entry name" value="RuvA_2-like"/>
</dbReference>
<evidence type="ECO:0000256" key="10">
    <source>
        <dbReference type="ARBA" id="ARBA00062841"/>
    </source>
</evidence>
<dbReference type="InterPro" id="IPR047296">
    <property type="entry name" value="GIY-YIG_UvrC_Cho"/>
</dbReference>
<feature type="domain" description="GIY-YIG" evidence="16">
    <location>
        <begin position="31"/>
        <end position="109"/>
    </location>
</feature>
<comment type="similarity">
    <text evidence="9 13">Belongs to the UvrC family.</text>
</comment>
<evidence type="ECO:0000259" key="16">
    <source>
        <dbReference type="PROSITE" id="PS50164"/>
    </source>
</evidence>
<comment type="subunit">
    <text evidence="10 13">Interacts with UvrB in an incision complex.</text>
</comment>
<evidence type="ECO:0000256" key="13">
    <source>
        <dbReference type="HAMAP-Rule" id="MF_00203"/>
    </source>
</evidence>
<evidence type="ECO:0000256" key="6">
    <source>
        <dbReference type="ARBA" id="ARBA00023204"/>
    </source>
</evidence>
<name>A0AA37SAT7_9GAMM</name>
<evidence type="ECO:0000256" key="1">
    <source>
        <dbReference type="ARBA" id="ARBA00004496"/>
    </source>
</evidence>
<dbReference type="SMART" id="SM00278">
    <property type="entry name" value="HhH1"/>
    <property type="match status" value="2"/>
</dbReference>
<dbReference type="PANTHER" id="PTHR30562:SF1">
    <property type="entry name" value="UVRABC SYSTEM PROTEIN C"/>
    <property type="match status" value="1"/>
</dbReference>
<keyword evidence="2 13" id="KW-0963">Cytoplasm</keyword>
<feature type="domain" description="UvrC family homology region profile" evidence="17">
    <location>
        <begin position="271"/>
        <end position="498"/>
    </location>
</feature>
<comment type="function">
    <text evidence="8 13">The UvrABC repair system catalyzes the recognition and processing of DNA lesions. UvrC both incises the 5' and 3' sides of the lesion. The N-terminal half is responsible for the 3' incision and the C-terminal half is responsible for the 5' incision.</text>
</comment>
<dbReference type="RefSeq" id="WP_284381411.1">
    <property type="nucleotide sequence ID" value="NZ_BSNM01000014.1"/>
</dbReference>
<accession>A0AA37SAT7</accession>
<feature type="domain" description="UVR" evidence="15">
    <location>
        <begin position="219"/>
        <end position="254"/>
    </location>
</feature>